<dbReference type="Pfam" id="PF01212">
    <property type="entry name" value="Beta_elim_lyase"/>
    <property type="match status" value="1"/>
</dbReference>
<dbReference type="EMBL" id="JAKZEU010000005">
    <property type="protein sequence ID" value="MCQ0971638.1"/>
    <property type="molecule type" value="Genomic_DNA"/>
</dbReference>
<dbReference type="InterPro" id="IPR015424">
    <property type="entry name" value="PyrdxlP-dep_Trfase"/>
</dbReference>
<comment type="caution">
    <text evidence="6">The sequence shown here is derived from an EMBL/GenBank/DDBJ whole genome shotgun (WGS) entry which is preliminary data.</text>
</comment>
<dbReference type="SUPFAM" id="SSF53383">
    <property type="entry name" value="PLP-dependent transferases"/>
    <property type="match status" value="1"/>
</dbReference>
<dbReference type="Gene3D" id="3.40.640.10">
    <property type="entry name" value="Type I PLP-dependent aspartate aminotransferase-like (Major domain)"/>
    <property type="match status" value="1"/>
</dbReference>
<accession>A0ABT1MTI3</accession>
<evidence type="ECO:0000313" key="6">
    <source>
        <dbReference type="EMBL" id="MCQ0971638.1"/>
    </source>
</evidence>
<dbReference type="Proteomes" id="UP001203945">
    <property type="component" value="Unassembled WGS sequence"/>
</dbReference>
<name>A0ABT1MTI3_9RHOB</name>
<evidence type="ECO:0000259" key="5">
    <source>
        <dbReference type="Pfam" id="PF01212"/>
    </source>
</evidence>
<sequence length="346" mass="37088">MNFGSDNASGVHPAIMDALAAANQGHASGYGRDPLTEEAVERVRAVFEAPRAEIFFVGVGTASNALALAQLCPPFGRIFCHRGAHIETSESGAPGFMAGGAQMALIDGADGRVTPAALNDALATYPQDDEHDGLNAVLSLSNATEMGTVYAPERIAPLTAIAHAQDMAVHMDGARFANAVASTGASPAELTWRSGVDALSLGGTKDGCMALEAVILFDPDRARHFSFRRMRAGHLWSKHRFLAAQMLAWLDDELWLRLAGHANAKARTLSHELTQISFAEILNPVEANEIFVRLPQRRIEALRKGGLRAADWPMPGDSDTRMTIRLVTSWATTEAEITALVAALRR</sequence>
<protein>
    <submittedName>
        <fullName evidence="6">Beta-eliminating lyase-related protein</fullName>
    </submittedName>
</protein>
<feature type="domain" description="Aromatic amino acid beta-eliminating lyase/threonine aldolase" evidence="5">
    <location>
        <begin position="3"/>
        <end position="293"/>
    </location>
</feature>
<comment type="subunit">
    <text evidence="3">Homotetramer.</text>
</comment>
<evidence type="ECO:0000313" key="7">
    <source>
        <dbReference type="Proteomes" id="UP001203945"/>
    </source>
</evidence>
<comment type="cofactor">
    <cofactor evidence="1">
        <name>pyridoxal 5'-phosphate</name>
        <dbReference type="ChEBI" id="CHEBI:597326"/>
    </cofactor>
</comment>
<keyword evidence="6" id="KW-0456">Lyase</keyword>
<dbReference type="InterPro" id="IPR015422">
    <property type="entry name" value="PyrdxlP-dep_Trfase_small"/>
</dbReference>
<evidence type="ECO:0000256" key="4">
    <source>
        <dbReference type="ARBA" id="ARBA00022898"/>
    </source>
</evidence>
<evidence type="ECO:0000256" key="3">
    <source>
        <dbReference type="ARBA" id="ARBA00011881"/>
    </source>
</evidence>
<dbReference type="GO" id="GO:0016740">
    <property type="term" value="F:transferase activity"/>
    <property type="evidence" value="ECO:0007669"/>
    <property type="project" value="UniProtKB-KW"/>
</dbReference>
<dbReference type="InterPro" id="IPR015421">
    <property type="entry name" value="PyrdxlP-dep_Trfase_major"/>
</dbReference>
<keyword evidence="7" id="KW-1185">Reference proteome</keyword>
<dbReference type="PANTHER" id="PTHR48097">
    <property type="entry name" value="L-THREONINE ALDOLASE-RELATED"/>
    <property type="match status" value="1"/>
</dbReference>
<comment type="similarity">
    <text evidence="2">Belongs to the threonine aldolase family.</text>
</comment>
<organism evidence="6 7">
    <name type="scientific">Paracoccus albicereus</name>
    <dbReference type="NCBI Taxonomy" id="2922394"/>
    <lineage>
        <taxon>Bacteria</taxon>
        <taxon>Pseudomonadati</taxon>
        <taxon>Pseudomonadota</taxon>
        <taxon>Alphaproteobacteria</taxon>
        <taxon>Rhodobacterales</taxon>
        <taxon>Paracoccaceae</taxon>
        <taxon>Paracoccus</taxon>
    </lineage>
</organism>
<keyword evidence="6" id="KW-0808">Transferase</keyword>
<dbReference type="GO" id="GO:0016829">
    <property type="term" value="F:lyase activity"/>
    <property type="evidence" value="ECO:0007669"/>
    <property type="project" value="UniProtKB-KW"/>
</dbReference>
<dbReference type="PANTHER" id="PTHR48097:SF5">
    <property type="entry name" value="LOW SPECIFICITY L-THREONINE ALDOLASE"/>
    <property type="match status" value="1"/>
</dbReference>
<evidence type="ECO:0000256" key="1">
    <source>
        <dbReference type="ARBA" id="ARBA00001933"/>
    </source>
</evidence>
<dbReference type="Gene3D" id="3.90.1150.10">
    <property type="entry name" value="Aspartate Aminotransferase, domain 1"/>
    <property type="match status" value="1"/>
</dbReference>
<keyword evidence="4" id="KW-0663">Pyridoxal phosphate</keyword>
<reference evidence="6 7" key="1">
    <citation type="submission" date="2022-03" db="EMBL/GenBank/DDBJ databases">
        <authorList>
            <person name="He Y."/>
        </authorList>
    </citation>
    <scope>NUCLEOTIDE SEQUENCE [LARGE SCALE GENOMIC DNA]</scope>
    <source>
        <strain evidence="6 7">TK19116</strain>
    </source>
</reference>
<dbReference type="InterPro" id="IPR001597">
    <property type="entry name" value="ArAA_b-elim_lyase/Thr_aldolase"/>
</dbReference>
<dbReference type="RefSeq" id="WP_255330643.1">
    <property type="nucleotide sequence ID" value="NZ_JAKZEU010000005.1"/>
</dbReference>
<proteinExistence type="inferred from homology"/>
<gene>
    <name evidence="6" type="ORF">MLD63_14540</name>
</gene>
<evidence type="ECO:0000256" key="2">
    <source>
        <dbReference type="ARBA" id="ARBA00006966"/>
    </source>
</evidence>